<evidence type="ECO:0000256" key="2">
    <source>
        <dbReference type="ARBA" id="ARBA00000751"/>
    </source>
</evidence>
<dbReference type="Gene3D" id="1.10.357.40">
    <property type="entry name" value="YbiA-like"/>
    <property type="match status" value="1"/>
</dbReference>
<proteinExistence type="predicted"/>
<name>A0A7C5AMN8_9BACT</name>
<evidence type="ECO:0000259" key="3">
    <source>
        <dbReference type="Pfam" id="PF08719"/>
    </source>
</evidence>
<comment type="caution">
    <text evidence="4">The sequence shown here is derived from an EMBL/GenBank/DDBJ whole genome shotgun (WGS) entry which is preliminary data.</text>
</comment>
<dbReference type="SUPFAM" id="SSF143990">
    <property type="entry name" value="YbiA-like"/>
    <property type="match status" value="1"/>
</dbReference>
<dbReference type="EMBL" id="DTKJ01000064">
    <property type="protein sequence ID" value="HGZ12454.1"/>
    <property type="molecule type" value="Genomic_DNA"/>
</dbReference>
<reference evidence="4" key="1">
    <citation type="journal article" date="2020" name="mSystems">
        <title>Genome- and Community-Level Interaction Insights into Carbon Utilization and Element Cycling Functions of Hydrothermarchaeota in Hydrothermal Sediment.</title>
        <authorList>
            <person name="Zhou Z."/>
            <person name="Liu Y."/>
            <person name="Xu W."/>
            <person name="Pan J."/>
            <person name="Luo Z.H."/>
            <person name="Li M."/>
        </authorList>
    </citation>
    <scope>NUCLEOTIDE SEQUENCE [LARGE SCALE GENOMIC DNA]</scope>
    <source>
        <strain evidence="4">SpSt-853</strain>
    </source>
</reference>
<comment type="catalytic activity">
    <reaction evidence="1">
        <text>5-amino-6-(5-phospho-D-ribosylamino)uracil + H2O = 5,6-diaminouracil + D-ribose 5-phosphate</text>
        <dbReference type="Rhea" id="RHEA:55020"/>
        <dbReference type="ChEBI" id="CHEBI:15377"/>
        <dbReference type="ChEBI" id="CHEBI:46252"/>
        <dbReference type="ChEBI" id="CHEBI:58453"/>
        <dbReference type="ChEBI" id="CHEBI:78346"/>
    </reaction>
</comment>
<dbReference type="CDD" id="cd15457">
    <property type="entry name" value="NADAR"/>
    <property type="match status" value="1"/>
</dbReference>
<dbReference type="AlphaFoldDB" id="A0A7C5AMN8"/>
<sequence length="174" mass="20041">MLAVAGFLYWWELPHTRESFLAPGRRIDDFRGDYAFLSNFFPAPVIFEGVEYPTVEHAYQAAKTLDQEARKKLKAAATPELAKKLGGQLPIRPDWPQVKVQIMRELLRQKFQRHPELRELLRHTGDAELVEGNTWHDNFWGACRCARCNGVPGRNWLGRLLMEVRNEIAASPKS</sequence>
<feature type="domain" description="NADAR" evidence="3">
    <location>
        <begin position="33"/>
        <end position="168"/>
    </location>
</feature>
<dbReference type="InterPro" id="IPR012816">
    <property type="entry name" value="NADAR"/>
</dbReference>
<evidence type="ECO:0000313" key="4">
    <source>
        <dbReference type="EMBL" id="HGZ12454.1"/>
    </source>
</evidence>
<gene>
    <name evidence="4" type="ORF">ENW48_09595</name>
</gene>
<organism evidence="4">
    <name type="scientific">Desulfobacca acetoxidans</name>
    <dbReference type="NCBI Taxonomy" id="60893"/>
    <lineage>
        <taxon>Bacteria</taxon>
        <taxon>Pseudomonadati</taxon>
        <taxon>Thermodesulfobacteriota</taxon>
        <taxon>Desulfobaccia</taxon>
        <taxon>Desulfobaccales</taxon>
        <taxon>Desulfobaccaceae</taxon>
        <taxon>Desulfobacca</taxon>
    </lineage>
</organism>
<dbReference type="Pfam" id="PF08719">
    <property type="entry name" value="NADAR"/>
    <property type="match status" value="1"/>
</dbReference>
<accession>A0A7C5AMN8</accession>
<comment type="catalytic activity">
    <reaction evidence="2">
        <text>2,5-diamino-6-hydroxy-4-(5-phosphoribosylamino)-pyrimidine + H2O = 2,5,6-triamino-4-hydroxypyrimidine + D-ribose 5-phosphate</text>
        <dbReference type="Rhea" id="RHEA:23436"/>
        <dbReference type="ChEBI" id="CHEBI:15377"/>
        <dbReference type="ChEBI" id="CHEBI:58614"/>
        <dbReference type="ChEBI" id="CHEBI:78346"/>
        <dbReference type="ChEBI" id="CHEBI:137796"/>
    </reaction>
</comment>
<evidence type="ECO:0000256" key="1">
    <source>
        <dbReference type="ARBA" id="ARBA00000022"/>
    </source>
</evidence>
<protein>
    <submittedName>
        <fullName evidence="4">NADAR family protein</fullName>
    </submittedName>
</protein>
<dbReference type="NCBIfam" id="TIGR02464">
    <property type="entry name" value="ribofla_fusion"/>
    <property type="match status" value="1"/>
</dbReference>
<dbReference type="InterPro" id="IPR037238">
    <property type="entry name" value="YbiA-like_sf"/>
</dbReference>